<dbReference type="InterPro" id="IPR007842">
    <property type="entry name" value="HEPN_dom"/>
</dbReference>
<reference evidence="2" key="1">
    <citation type="submission" date="2017-05" db="UniProtKB">
        <authorList>
            <consortium name="EnsemblMetazoa"/>
        </authorList>
    </citation>
    <scope>IDENTIFICATION</scope>
</reference>
<dbReference type="EnsemblMetazoa" id="Aqu2.1.21833_001">
    <property type="protein sequence ID" value="Aqu2.1.21833_001"/>
    <property type="gene ID" value="Aqu2.1.21833"/>
</dbReference>
<name>A0A1X7U2E6_AMPQE</name>
<proteinExistence type="predicted"/>
<dbReference type="Gene3D" id="1.20.120.330">
    <property type="entry name" value="Nucleotidyltransferases domain 2"/>
    <property type="match status" value="1"/>
</dbReference>
<accession>A0A1X7U2E6</accession>
<dbReference type="PROSITE" id="PS50910">
    <property type="entry name" value="HEPN"/>
    <property type="match status" value="1"/>
</dbReference>
<protein>
    <recommendedName>
        <fullName evidence="1">HEPN domain-containing protein</fullName>
    </recommendedName>
</protein>
<feature type="domain" description="HEPN" evidence="1">
    <location>
        <begin position="45"/>
        <end position="160"/>
    </location>
</feature>
<dbReference type="Pfam" id="PF05168">
    <property type="entry name" value="HEPN"/>
    <property type="match status" value="1"/>
</dbReference>
<evidence type="ECO:0000259" key="1">
    <source>
        <dbReference type="PROSITE" id="PS50910"/>
    </source>
</evidence>
<dbReference type="AlphaFoldDB" id="A0A1X7U2E6"/>
<organism evidence="2">
    <name type="scientific">Amphimedon queenslandica</name>
    <name type="common">Sponge</name>
    <dbReference type="NCBI Taxonomy" id="400682"/>
    <lineage>
        <taxon>Eukaryota</taxon>
        <taxon>Metazoa</taxon>
        <taxon>Porifera</taxon>
        <taxon>Demospongiae</taxon>
        <taxon>Heteroscleromorpha</taxon>
        <taxon>Haplosclerida</taxon>
        <taxon>Niphatidae</taxon>
        <taxon>Amphimedon</taxon>
    </lineage>
</organism>
<sequence length="171" mass="19804">MSSGVLSLARAVFRLQIPLSTQIYTSSRTEKPGSPSWVWLEQARVNRRVLHNLADSLSFHPEASFHVCFLSQQVAELSLKAARLSLDPRFHCRHHKLHPNAQHLEKHHFFPKGFLLEAIKPLDNYYIRTRYPNCYKNEVVPARAFNTSQAIDAIEKADKVYQQVKNFMKSF</sequence>
<dbReference type="SUPFAM" id="SSF81593">
    <property type="entry name" value="Nucleotidyltransferase substrate binding subunit/domain"/>
    <property type="match status" value="1"/>
</dbReference>
<dbReference type="InParanoid" id="A0A1X7U2E6"/>
<evidence type="ECO:0000313" key="2">
    <source>
        <dbReference type="EnsemblMetazoa" id="Aqu2.1.21833_001"/>
    </source>
</evidence>